<evidence type="ECO:0000256" key="4">
    <source>
        <dbReference type="ARBA" id="ARBA00022676"/>
    </source>
</evidence>
<comment type="pathway">
    <text evidence="2">Glycan biosynthesis; starch biosynthesis.</text>
</comment>
<dbReference type="SUPFAM" id="SSF53756">
    <property type="entry name" value="UDP-Glycosyltransferase/glycogen phosphorylase"/>
    <property type="match status" value="1"/>
</dbReference>
<evidence type="ECO:0000256" key="1">
    <source>
        <dbReference type="ARBA" id="ARBA00001478"/>
    </source>
</evidence>
<dbReference type="EC" id="2.4.1.21" evidence="3"/>
<protein>
    <recommendedName>
        <fullName evidence="3">starch synthase</fullName>
        <ecNumber evidence="3">2.4.1.21</ecNumber>
    </recommendedName>
</protein>
<feature type="domain" description="Starch synthase catalytic" evidence="8">
    <location>
        <begin position="93"/>
        <end position="146"/>
    </location>
</feature>
<evidence type="ECO:0000256" key="7">
    <source>
        <dbReference type="SAM" id="MobiDB-lite"/>
    </source>
</evidence>
<evidence type="ECO:0000256" key="6">
    <source>
        <dbReference type="ARBA" id="ARBA00022922"/>
    </source>
</evidence>
<dbReference type="Pfam" id="PF08323">
    <property type="entry name" value="Glyco_transf_5"/>
    <property type="match status" value="1"/>
</dbReference>
<reference evidence="9" key="1">
    <citation type="journal article" date="2023" name="Nat. Commun.">
        <title>Diploid and tetraploid genomes of Acorus and the evolution of monocots.</title>
        <authorList>
            <person name="Ma L."/>
            <person name="Liu K.W."/>
            <person name="Li Z."/>
            <person name="Hsiao Y.Y."/>
            <person name="Qi Y."/>
            <person name="Fu T."/>
            <person name="Tang G.D."/>
            <person name="Zhang D."/>
            <person name="Sun W.H."/>
            <person name="Liu D.K."/>
            <person name="Li Y."/>
            <person name="Chen G.Z."/>
            <person name="Liu X.D."/>
            <person name="Liao X.Y."/>
            <person name="Jiang Y.T."/>
            <person name="Yu X."/>
            <person name="Hao Y."/>
            <person name="Huang J."/>
            <person name="Zhao X.W."/>
            <person name="Ke S."/>
            <person name="Chen Y.Y."/>
            <person name="Wu W.L."/>
            <person name="Hsu J.L."/>
            <person name="Lin Y.F."/>
            <person name="Huang M.D."/>
            <person name="Li C.Y."/>
            <person name="Huang L."/>
            <person name="Wang Z.W."/>
            <person name="Zhao X."/>
            <person name="Zhong W.Y."/>
            <person name="Peng D.H."/>
            <person name="Ahmad S."/>
            <person name="Lan S."/>
            <person name="Zhang J.S."/>
            <person name="Tsai W.C."/>
            <person name="Van de Peer Y."/>
            <person name="Liu Z.J."/>
        </authorList>
    </citation>
    <scope>NUCLEOTIDE SEQUENCE</scope>
    <source>
        <strain evidence="9">CP</strain>
    </source>
</reference>
<evidence type="ECO:0000256" key="5">
    <source>
        <dbReference type="ARBA" id="ARBA00022679"/>
    </source>
</evidence>
<organism evidence="9 10">
    <name type="scientific">Acorus calamus</name>
    <name type="common">Sweet flag</name>
    <dbReference type="NCBI Taxonomy" id="4465"/>
    <lineage>
        <taxon>Eukaryota</taxon>
        <taxon>Viridiplantae</taxon>
        <taxon>Streptophyta</taxon>
        <taxon>Embryophyta</taxon>
        <taxon>Tracheophyta</taxon>
        <taxon>Spermatophyta</taxon>
        <taxon>Magnoliopsida</taxon>
        <taxon>Liliopsida</taxon>
        <taxon>Acoraceae</taxon>
        <taxon>Acorus</taxon>
    </lineage>
</organism>
<dbReference type="GO" id="GO:0019252">
    <property type="term" value="P:starch biosynthetic process"/>
    <property type="evidence" value="ECO:0007669"/>
    <property type="project" value="UniProtKB-KW"/>
</dbReference>
<comment type="catalytic activity">
    <reaction evidence="1">
        <text>[(1-&gt;4)-alpha-D-glucosyl](n) + ADP-alpha-D-glucose = [(1-&gt;4)-alpha-D-glucosyl](n+1) + ADP + H(+)</text>
        <dbReference type="Rhea" id="RHEA:18189"/>
        <dbReference type="Rhea" id="RHEA-COMP:9584"/>
        <dbReference type="Rhea" id="RHEA-COMP:9587"/>
        <dbReference type="ChEBI" id="CHEBI:15378"/>
        <dbReference type="ChEBI" id="CHEBI:15444"/>
        <dbReference type="ChEBI" id="CHEBI:57498"/>
        <dbReference type="ChEBI" id="CHEBI:456216"/>
        <dbReference type="EC" id="2.4.1.21"/>
    </reaction>
</comment>
<feature type="region of interest" description="Disordered" evidence="7">
    <location>
        <begin position="1"/>
        <end position="31"/>
    </location>
</feature>
<dbReference type="Gene3D" id="3.40.50.2000">
    <property type="entry name" value="Glycogen Phosphorylase B"/>
    <property type="match status" value="1"/>
</dbReference>
<dbReference type="InterPro" id="IPR013534">
    <property type="entry name" value="Starch_synth_cat_dom"/>
</dbReference>
<sequence length="152" mass="16634">MEAARLTSTCLQRVPPHRPNSAPRRPRRPPPFRALAHAALTSSADPKKFSVEPIDWPSPDDEIKFWNRDFPSWDTTGSSSGLDSAERDPDPMHVVHVTAEMAPIAKVGGLGDVVTGLARACISRGHNVEIMLPFYECIPEAKNHGSEASEDV</sequence>
<evidence type="ECO:0000256" key="3">
    <source>
        <dbReference type="ARBA" id="ARBA00012588"/>
    </source>
</evidence>
<dbReference type="AlphaFoldDB" id="A0AAV9FEJ7"/>
<keyword evidence="6" id="KW-0750">Starch biosynthesis</keyword>
<dbReference type="GO" id="GO:0009011">
    <property type="term" value="F:alpha-1,4-glucan glucosyltransferase (ADP-glucose donor) activity"/>
    <property type="evidence" value="ECO:0007669"/>
    <property type="project" value="UniProtKB-EC"/>
</dbReference>
<keyword evidence="5" id="KW-0808">Transferase</keyword>
<evidence type="ECO:0000259" key="8">
    <source>
        <dbReference type="Pfam" id="PF08323"/>
    </source>
</evidence>
<accession>A0AAV9FEJ7</accession>
<evidence type="ECO:0000313" key="9">
    <source>
        <dbReference type="EMBL" id="KAK1323298.1"/>
    </source>
</evidence>
<dbReference type="PANTHER" id="PTHR46083">
    <property type="match status" value="1"/>
</dbReference>
<evidence type="ECO:0000313" key="10">
    <source>
        <dbReference type="Proteomes" id="UP001180020"/>
    </source>
</evidence>
<comment type="caution">
    <text evidence="9">The sequence shown here is derived from an EMBL/GenBank/DDBJ whole genome shotgun (WGS) entry which is preliminary data.</text>
</comment>
<reference evidence="9" key="2">
    <citation type="submission" date="2023-06" db="EMBL/GenBank/DDBJ databases">
        <authorList>
            <person name="Ma L."/>
            <person name="Liu K.-W."/>
            <person name="Li Z."/>
            <person name="Hsiao Y.-Y."/>
            <person name="Qi Y."/>
            <person name="Fu T."/>
            <person name="Tang G."/>
            <person name="Zhang D."/>
            <person name="Sun W.-H."/>
            <person name="Liu D.-K."/>
            <person name="Li Y."/>
            <person name="Chen G.-Z."/>
            <person name="Liu X.-D."/>
            <person name="Liao X.-Y."/>
            <person name="Jiang Y.-T."/>
            <person name="Yu X."/>
            <person name="Hao Y."/>
            <person name="Huang J."/>
            <person name="Zhao X.-W."/>
            <person name="Ke S."/>
            <person name="Chen Y.-Y."/>
            <person name="Wu W.-L."/>
            <person name="Hsu J.-L."/>
            <person name="Lin Y.-F."/>
            <person name="Huang M.-D."/>
            <person name="Li C.-Y."/>
            <person name="Huang L."/>
            <person name="Wang Z.-W."/>
            <person name="Zhao X."/>
            <person name="Zhong W.-Y."/>
            <person name="Peng D.-H."/>
            <person name="Ahmad S."/>
            <person name="Lan S."/>
            <person name="Zhang J.-S."/>
            <person name="Tsai W.-C."/>
            <person name="Van De Peer Y."/>
            <person name="Liu Z.-J."/>
        </authorList>
    </citation>
    <scope>NUCLEOTIDE SEQUENCE</scope>
    <source>
        <strain evidence="9">CP</strain>
        <tissue evidence="9">Leaves</tissue>
    </source>
</reference>
<feature type="compositionally biased region" description="Polar residues" evidence="7">
    <location>
        <begin position="1"/>
        <end position="11"/>
    </location>
</feature>
<dbReference type="PANTHER" id="PTHR46083:SF1">
    <property type="entry name" value="GLYCOGEN SYNTHASE 2-RELATED"/>
    <property type="match status" value="1"/>
</dbReference>
<keyword evidence="4" id="KW-0328">Glycosyltransferase</keyword>
<evidence type="ECO:0000256" key="2">
    <source>
        <dbReference type="ARBA" id="ARBA00004727"/>
    </source>
</evidence>
<dbReference type="Proteomes" id="UP001180020">
    <property type="component" value="Unassembled WGS sequence"/>
</dbReference>
<name>A0AAV9FEJ7_ACOCL</name>
<proteinExistence type="predicted"/>
<gene>
    <name evidence="9" type="ORF">QJS10_CPA02g01605</name>
</gene>
<dbReference type="EMBL" id="JAUJYO010000002">
    <property type="protein sequence ID" value="KAK1323298.1"/>
    <property type="molecule type" value="Genomic_DNA"/>
</dbReference>
<keyword evidence="10" id="KW-1185">Reference proteome</keyword>